<dbReference type="SMART" id="SM00471">
    <property type="entry name" value="HDc"/>
    <property type="match status" value="1"/>
</dbReference>
<dbReference type="GO" id="GO:0016787">
    <property type="term" value="F:hydrolase activity"/>
    <property type="evidence" value="ECO:0007669"/>
    <property type="project" value="UniProtKB-KW"/>
</dbReference>
<dbReference type="SUPFAM" id="SSF109604">
    <property type="entry name" value="HD-domain/PDEase-like"/>
    <property type="match status" value="1"/>
</dbReference>
<dbReference type="CDD" id="cd00077">
    <property type="entry name" value="HDc"/>
    <property type="match status" value="1"/>
</dbReference>
<proteinExistence type="predicted"/>
<evidence type="ECO:0000256" key="2">
    <source>
        <dbReference type="SAM" id="Phobius"/>
    </source>
</evidence>
<feature type="transmembrane region" description="Helical" evidence="2">
    <location>
        <begin position="307"/>
        <end position="326"/>
    </location>
</feature>
<dbReference type="EMBL" id="ATHI01000006">
    <property type="protein sequence ID" value="EPR34776.1"/>
    <property type="molecule type" value="Genomic_DNA"/>
</dbReference>
<evidence type="ECO:0000256" key="1">
    <source>
        <dbReference type="SAM" id="MobiDB-lite"/>
    </source>
</evidence>
<keyword evidence="5" id="KW-1185">Reference proteome</keyword>
<feature type="region of interest" description="Disordered" evidence="1">
    <location>
        <begin position="642"/>
        <end position="662"/>
    </location>
</feature>
<dbReference type="InterPro" id="IPR011621">
    <property type="entry name" value="Metal-dep_PHydrolase_7TM_intra"/>
</dbReference>
<evidence type="ECO:0000313" key="4">
    <source>
        <dbReference type="EMBL" id="EPR34776.1"/>
    </source>
</evidence>
<dbReference type="InterPro" id="IPR003607">
    <property type="entry name" value="HD/PDEase_dom"/>
</dbReference>
<feature type="transmembrane region" description="Helical" evidence="2">
    <location>
        <begin position="338"/>
        <end position="356"/>
    </location>
</feature>
<keyword evidence="2" id="KW-0472">Membrane</keyword>
<keyword evidence="2" id="KW-0812">Transmembrane</keyword>
<dbReference type="NCBIfam" id="TIGR00277">
    <property type="entry name" value="HDIG"/>
    <property type="match status" value="1"/>
</dbReference>
<dbReference type="PANTHER" id="PTHR36442:SF1">
    <property type="entry name" value="CYCLIC-DI-AMP PHOSPHODIESTERASE PGPH"/>
    <property type="match status" value="1"/>
</dbReference>
<feature type="region of interest" description="Disordered" evidence="1">
    <location>
        <begin position="737"/>
        <end position="776"/>
    </location>
</feature>
<dbReference type="AlphaFoldDB" id="S7TDP1"/>
<dbReference type="Pfam" id="PF07698">
    <property type="entry name" value="7TM-7TMR_HD"/>
    <property type="match status" value="1"/>
</dbReference>
<dbReference type="Proteomes" id="UP000014975">
    <property type="component" value="Unassembled WGS sequence"/>
</dbReference>
<name>S7TDP1_9BACT</name>
<reference evidence="4 5" key="1">
    <citation type="journal article" date="2013" name="Genome Announc.">
        <title>Draft genome sequences for three mercury-methylating, sulfate-reducing bacteria.</title>
        <authorList>
            <person name="Brown S.D."/>
            <person name="Hurt R.A.Jr."/>
            <person name="Gilmour C.C."/>
            <person name="Elias D.A."/>
        </authorList>
    </citation>
    <scope>NUCLEOTIDE SEQUENCE [LARGE SCALE GENOMIC DNA]</scope>
    <source>
        <strain evidence="4 5">DSM 16529</strain>
    </source>
</reference>
<dbReference type="Pfam" id="PF01966">
    <property type="entry name" value="HD"/>
    <property type="match status" value="1"/>
</dbReference>
<protein>
    <submittedName>
        <fullName evidence="4">7TM receptor with intracellular metal dependent phosphohydrolase</fullName>
    </submittedName>
</protein>
<accession>S7TDP1</accession>
<feature type="transmembrane region" description="Helical" evidence="2">
    <location>
        <begin position="26"/>
        <end position="47"/>
    </location>
</feature>
<comment type="caution">
    <text evidence="4">The sequence shown here is derived from an EMBL/GenBank/DDBJ whole genome shotgun (WGS) entry which is preliminary data.</text>
</comment>
<dbReference type="OrthoDB" id="9806952at2"/>
<dbReference type="PANTHER" id="PTHR36442">
    <property type="entry name" value="CYCLIC-DI-AMP PHOSPHODIESTERASE PGPH"/>
    <property type="match status" value="1"/>
</dbReference>
<keyword evidence="2" id="KW-1133">Transmembrane helix</keyword>
<dbReference type="InterPro" id="IPR006675">
    <property type="entry name" value="HDIG_dom"/>
</dbReference>
<dbReference type="eggNOG" id="COG1480">
    <property type="taxonomic scope" value="Bacteria"/>
</dbReference>
<evidence type="ECO:0000313" key="5">
    <source>
        <dbReference type="Proteomes" id="UP000014975"/>
    </source>
</evidence>
<keyword evidence="4" id="KW-0378">Hydrolase</keyword>
<dbReference type="InterPro" id="IPR052722">
    <property type="entry name" value="PgpH_phosphodiesterase"/>
</dbReference>
<dbReference type="STRING" id="1121439.dsat_2595"/>
<gene>
    <name evidence="4" type="ORF">dsat_2595</name>
</gene>
<dbReference type="Gene3D" id="1.10.3210.10">
    <property type="entry name" value="Hypothetical protein af1432"/>
    <property type="match status" value="1"/>
</dbReference>
<dbReference type="PATRIC" id="fig|1121439.3.peg.996"/>
<dbReference type="InterPro" id="IPR011624">
    <property type="entry name" value="Metal-dep_PHydrolase_7TM_extra"/>
</dbReference>
<feature type="compositionally biased region" description="Basic and acidic residues" evidence="1">
    <location>
        <begin position="737"/>
        <end position="767"/>
    </location>
</feature>
<dbReference type="InterPro" id="IPR006674">
    <property type="entry name" value="HD_domain"/>
</dbReference>
<feature type="region of interest" description="Disordered" evidence="1">
    <location>
        <begin position="1"/>
        <end position="20"/>
    </location>
</feature>
<feature type="transmembrane region" description="Helical" evidence="2">
    <location>
        <begin position="476"/>
        <end position="503"/>
    </location>
</feature>
<organism evidence="4 5">
    <name type="scientific">Alkalidesulfovibrio alkalitolerans DSM 16529</name>
    <dbReference type="NCBI Taxonomy" id="1121439"/>
    <lineage>
        <taxon>Bacteria</taxon>
        <taxon>Pseudomonadati</taxon>
        <taxon>Thermodesulfobacteriota</taxon>
        <taxon>Desulfovibrionia</taxon>
        <taxon>Desulfovibrionales</taxon>
        <taxon>Desulfovibrionaceae</taxon>
        <taxon>Alkalidesulfovibrio</taxon>
    </lineage>
</organism>
<feature type="compositionally biased region" description="Basic and acidic residues" evidence="1">
    <location>
        <begin position="642"/>
        <end position="654"/>
    </location>
</feature>
<evidence type="ECO:0000259" key="3">
    <source>
        <dbReference type="SMART" id="SM00471"/>
    </source>
</evidence>
<keyword evidence="4" id="KW-0675">Receptor</keyword>
<sequence length="776" mass="85412">MTGTRKQKKPGANGHSRKAATAAAPLPRVGLAALVLSLVVLGLLAGLNVERKLAIFVAGDVASGDVTATRDLLIEDTESTERKRRQIGDLQPPVFDLDVTVASRIEQQVIEIFNELGEADADDLERVRWQISEELNAEIPLSTLRMWRMSDFQGLVVESVLPWLTERLSGGVARDRQALSTYAGGIIVRDASTDEERLLTSVSEIDELAGLRENLNVFLNRELQKPLRVRQAVLALIDPLLTPTLAYNTEETTLRKRGVMAMVEPVYTQVKKGEIIVRQGERVTREQQIKLQALMSQHSEYFDSAKAGGLFLIGLMLVLGMYLVQVHDRGRVPSDRDGALLAVILLLFGGGAKLLFALQGPLSAGIVFMDVPGDLFPILLPVSGATGVLALFFPFGMCFFAVLLLAFICGLLGGGDLSLFAFYFATALFAVIFIKRAQTRSELLRCIFPLFGATILTWAGVSLMDFRGYSFVAEGVVAATANVLLALITVLSLSAIVEMVFGYTSRFKLLELMSLEQPLLQELMVSAPGTYHHSLVVSNMVEAGARAIGCNAILARVSALYHDVGKIKNPQYFIENQFGQANKHDKLAPSMSALVLTAHVKKGMELAREHKLGQEITDIIQQHHGTSLIAYFHKKAQEQAEARGEDMPREEEYRYPGPKPQTKEAGLVMLADAIEASSRTLNEPTPSRVKNHIDSIVRSIFTEGQLDESELTLKDLHLISEAFQRVLTGIFHQRIDYPDKDKAEAKGGEQRQREKPEHAVRSGEQARQEPGLKVVK</sequence>
<dbReference type="RefSeq" id="WP_020886480.1">
    <property type="nucleotide sequence ID" value="NZ_ATHI01000006.1"/>
</dbReference>
<feature type="transmembrane region" description="Helical" evidence="2">
    <location>
        <begin position="446"/>
        <end position="464"/>
    </location>
</feature>
<dbReference type="Pfam" id="PF07697">
    <property type="entry name" value="7TMR-HDED"/>
    <property type="match status" value="1"/>
</dbReference>
<feature type="domain" description="HD/PDEase" evidence="3">
    <location>
        <begin position="526"/>
        <end position="686"/>
    </location>
</feature>